<dbReference type="RefSeq" id="WP_072073629.1">
    <property type="nucleotide sequence ID" value="NZ_CDMW01000001.1"/>
</dbReference>
<name>A0A0B7GJN2_STRSA</name>
<protein>
    <recommendedName>
        <fullName evidence="3">TIR domain-containing protein</fullName>
    </recommendedName>
</protein>
<dbReference type="EMBL" id="CDMW01000001">
    <property type="protein sequence ID" value="CEL89889.1"/>
    <property type="molecule type" value="Genomic_DNA"/>
</dbReference>
<proteinExistence type="predicted"/>
<evidence type="ECO:0000313" key="2">
    <source>
        <dbReference type="Proteomes" id="UP000183504"/>
    </source>
</evidence>
<dbReference type="SUPFAM" id="SSF52200">
    <property type="entry name" value="Toll/Interleukin receptor TIR domain"/>
    <property type="match status" value="1"/>
</dbReference>
<evidence type="ECO:0000313" key="1">
    <source>
        <dbReference type="EMBL" id="CEL89889.1"/>
    </source>
</evidence>
<dbReference type="AlphaFoldDB" id="A0A0B7GJN2"/>
<organism evidence="1 2">
    <name type="scientific">Streptococcus sanguinis</name>
    <dbReference type="NCBI Taxonomy" id="1305"/>
    <lineage>
        <taxon>Bacteria</taxon>
        <taxon>Bacillati</taxon>
        <taxon>Bacillota</taxon>
        <taxon>Bacilli</taxon>
        <taxon>Lactobacillales</taxon>
        <taxon>Streptococcaceae</taxon>
        <taxon>Streptococcus</taxon>
    </lineage>
</organism>
<dbReference type="Gene3D" id="3.40.50.10140">
    <property type="entry name" value="Toll/interleukin-1 receptor homology (TIR) domain"/>
    <property type="match status" value="1"/>
</dbReference>
<sequence>MSSFPFFSKRISDSSQDSQTNLFLSHNSKDKKYGDILRELLIGIGLRNDKLIYTSNENNGVPFGKNIYNYLQERLNDKTIVLFLLSSEYFSSVVCLNELGATWVKKHEYYNFYIPGFNLKDNNFLNSCIDNNSIGIFLNGDSQCRVGLKRFIDSIIHNFELNCDDYRLNKELDEACRKFRNISVLKKAFTAKILEVDQKRNYTFCRLDALLPTEEDFHEGESHWLQLSREYNKDIIEKVEKGKSITFVPNKITNFYVEAYGEKNFRNIYADLDGIKIF</sequence>
<dbReference type="Proteomes" id="UP000183504">
    <property type="component" value="Unassembled WGS sequence"/>
</dbReference>
<accession>A0A0B7GJN2</accession>
<reference evidence="1 2" key="1">
    <citation type="submission" date="2015-01" db="EMBL/GenBank/DDBJ databases">
        <authorList>
            <person name="Pelicic Vladimir"/>
        </authorList>
    </citation>
    <scope>NUCLEOTIDE SEQUENCE [LARGE SCALE GENOMIC DNA]</scope>
    <source>
        <strain evidence="1 2">2908</strain>
    </source>
</reference>
<dbReference type="InterPro" id="IPR035897">
    <property type="entry name" value="Toll_tir_struct_dom_sf"/>
</dbReference>
<gene>
    <name evidence="1" type="ORF">SSV_0580</name>
</gene>
<evidence type="ECO:0008006" key="3">
    <source>
        <dbReference type="Google" id="ProtNLM"/>
    </source>
</evidence>